<dbReference type="PANTHER" id="PTHR11820">
    <property type="entry name" value="ACYLPYRUVASE"/>
    <property type="match status" value="1"/>
</dbReference>
<evidence type="ECO:0000256" key="1">
    <source>
        <dbReference type="ARBA" id="ARBA00022723"/>
    </source>
</evidence>
<dbReference type="NCBIfam" id="NF007967">
    <property type="entry name" value="PRK10691.1"/>
    <property type="match status" value="1"/>
</dbReference>
<accession>A0A8I1W4G9</accession>
<dbReference type="AlphaFoldDB" id="A0A8I1W4G9"/>
<sequence length="219" mass="23619">MYQHTDWQGNPIDFPVGKVVCVGQNYAAHIQEMGSVAAAEPVLFLKPDTALCDLRHPLTLLQGYGEVHHETEMAVLIGATLQKVSPAQAMLGVAGYGLALDLTLRELQSECKRTGRPWEKAKAFDGSCPVSGFIPASDISEPMAVAFSLTVNGELRQQGNTARMLTPVAELISYMSRFFTLKAGDVILTGTPEGVGPLLVGDVLNFTFAGRTLQTWVRA</sequence>
<reference evidence="3" key="1">
    <citation type="submission" date="2021-03" db="EMBL/GenBank/DDBJ databases">
        <title>Plesiomonas shigelloides zfcc0051, isolated from zebrafish feces.</title>
        <authorList>
            <person name="Vanderhoek Z."/>
            <person name="Gaulke C."/>
        </authorList>
    </citation>
    <scope>NUCLEOTIDE SEQUENCE</scope>
    <source>
        <strain evidence="3">Zfcc0051</strain>
    </source>
</reference>
<dbReference type="SUPFAM" id="SSF56529">
    <property type="entry name" value="FAH"/>
    <property type="match status" value="1"/>
</dbReference>
<proteinExistence type="predicted"/>
<evidence type="ECO:0000259" key="2">
    <source>
        <dbReference type="Pfam" id="PF01557"/>
    </source>
</evidence>
<dbReference type="InterPro" id="IPR036663">
    <property type="entry name" value="Fumarylacetoacetase_C_sf"/>
</dbReference>
<dbReference type="InterPro" id="IPR011234">
    <property type="entry name" value="Fumarylacetoacetase-like_C"/>
</dbReference>
<evidence type="ECO:0000313" key="4">
    <source>
        <dbReference type="Proteomes" id="UP000664658"/>
    </source>
</evidence>
<protein>
    <submittedName>
        <fullName evidence="3">Fumarylacetoacetate hydrolase family protein</fullName>
    </submittedName>
</protein>
<comment type="caution">
    <text evidence="3">The sequence shown here is derived from an EMBL/GenBank/DDBJ whole genome shotgun (WGS) entry which is preliminary data.</text>
</comment>
<name>A0A8I1W4G9_PLESH</name>
<dbReference type="Pfam" id="PF01557">
    <property type="entry name" value="FAA_hydrolase"/>
    <property type="match status" value="1"/>
</dbReference>
<gene>
    <name evidence="3" type="ORF">J2R62_02340</name>
</gene>
<dbReference type="GO" id="GO:0046872">
    <property type="term" value="F:metal ion binding"/>
    <property type="evidence" value="ECO:0007669"/>
    <property type="project" value="UniProtKB-KW"/>
</dbReference>
<organism evidence="3 4">
    <name type="scientific">Plesiomonas shigelloides</name>
    <name type="common">Aeromonas shigelloides</name>
    <dbReference type="NCBI Taxonomy" id="703"/>
    <lineage>
        <taxon>Bacteria</taxon>
        <taxon>Pseudomonadati</taxon>
        <taxon>Pseudomonadota</taxon>
        <taxon>Gammaproteobacteria</taxon>
        <taxon>Enterobacterales</taxon>
        <taxon>Enterobacteriaceae</taxon>
        <taxon>Plesiomonas</taxon>
    </lineage>
</organism>
<dbReference type="PANTHER" id="PTHR11820:SF7">
    <property type="entry name" value="ACYLPYRUVASE FAHD1, MITOCHONDRIAL"/>
    <property type="match status" value="1"/>
</dbReference>
<dbReference type="EMBL" id="JAFNAA010000002">
    <property type="protein sequence ID" value="MBO1107070.1"/>
    <property type="molecule type" value="Genomic_DNA"/>
</dbReference>
<keyword evidence="3" id="KW-0378">Hydrolase</keyword>
<dbReference type="GO" id="GO:0018773">
    <property type="term" value="F:acetylpyruvate hydrolase activity"/>
    <property type="evidence" value="ECO:0007669"/>
    <property type="project" value="TreeGrafter"/>
</dbReference>
<dbReference type="Gene3D" id="3.90.850.10">
    <property type="entry name" value="Fumarylacetoacetase-like, C-terminal domain"/>
    <property type="match status" value="1"/>
</dbReference>
<feature type="domain" description="Fumarylacetoacetase-like C-terminal" evidence="2">
    <location>
        <begin position="18"/>
        <end position="208"/>
    </location>
</feature>
<keyword evidence="1" id="KW-0479">Metal-binding</keyword>
<evidence type="ECO:0000313" key="3">
    <source>
        <dbReference type="EMBL" id="MBO1107070.1"/>
    </source>
</evidence>
<dbReference type="RefSeq" id="WP_152109459.1">
    <property type="nucleotide sequence ID" value="NZ_JAFNAA010000002.1"/>
</dbReference>
<dbReference type="Proteomes" id="UP000664658">
    <property type="component" value="Unassembled WGS sequence"/>
</dbReference>